<evidence type="ECO:0008006" key="4">
    <source>
        <dbReference type="Google" id="ProtNLM"/>
    </source>
</evidence>
<keyword evidence="1" id="KW-0812">Transmembrane</keyword>
<dbReference type="STRING" id="1301915.JH146_1520"/>
<evidence type="ECO:0000256" key="1">
    <source>
        <dbReference type="SAM" id="Phobius"/>
    </source>
</evidence>
<accession>A0A076LHF9</accession>
<sequence length="147" mass="16464">MIKRKKRGQISIDFIIAVLFLTLVSILIYYNIFSFTDGTTDALIVDKMYSIADTFENYAILAYTKNKTITFKLKPMGTIGYNITILNKTISVYGDTSIMFIPKENGVIITGFLNSPKNVGNNIVITANVYGNIINISKKLEINVSFI</sequence>
<dbReference type="EMBL" id="CP009149">
    <property type="protein sequence ID" value="AIJ06362.1"/>
    <property type="molecule type" value="Genomic_DNA"/>
</dbReference>
<dbReference type="RefSeq" id="WP_048202441.1">
    <property type="nucleotide sequence ID" value="NZ_CP009149.1"/>
</dbReference>
<name>A0A076LHF9_9EURY</name>
<organism evidence="2 3">
    <name type="scientific">Methanocaldococcus bathoardescens</name>
    <dbReference type="NCBI Taxonomy" id="1301915"/>
    <lineage>
        <taxon>Archaea</taxon>
        <taxon>Methanobacteriati</taxon>
        <taxon>Methanobacteriota</taxon>
        <taxon>Methanomada group</taxon>
        <taxon>Methanococci</taxon>
        <taxon>Methanococcales</taxon>
        <taxon>Methanocaldococcaceae</taxon>
        <taxon>Methanocaldococcus</taxon>
    </lineage>
</organism>
<feature type="transmembrane region" description="Helical" evidence="1">
    <location>
        <begin position="12"/>
        <end position="32"/>
    </location>
</feature>
<dbReference type="HOGENOM" id="CLU_125809_0_0_2"/>
<keyword evidence="3" id="KW-1185">Reference proteome</keyword>
<keyword evidence="1" id="KW-0472">Membrane</keyword>
<protein>
    <recommendedName>
        <fullName evidence="4">Flagellin</fullName>
    </recommendedName>
</protein>
<dbReference type="OrthoDB" id="65838at2157"/>
<keyword evidence="1" id="KW-1133">Transmembrane helix</keyword>
<gene>
    <name evidence="2" type="ORF">JH146_1520</name>
</gene>
<dbReference type="AlphaFoldDB" id="A0A076LHF9"/>
<evidence type="ECO:0000313" key="2">
    <source>
        <dbReference type="EMBL" id="AIJ06362.1"/>
    </source>
</evidence>
<reference evidence="2 3" key="1">
    <citation type="journal article" date="2015" name="Int. J. Syst. Evol. Microbiol.">
        <title>M ethanocaldococcus bathoardescens sp. nov., a hyperthermophilic methanogen isolated from a volcanically active deep-sea hydrothermal vent.</title>
        <authorList>
            <person name="Stewart L.C."/>
            <person name="Jung J.H."/>
            <person name="Kim Y.T."/>
            <person name="Kwon S.W."/>
            <person name="Park C.S."/>
            <person name="Holden J.F."/>
        </authorList>
    </citation>
    <scope>NUCLEOTIDE SEQUENCE [LARGE SCALE GENOMIC DNA]</scope>
    <source>
        <strain evidence="2 3">JH146</strain>
    </source>
</reference>
<dbReference type="GeneID" id="24892152"/>
<evidence type="ECO:0000313" key="3">
    <source>
        <dbReference type="Proteomes" id="UP000028781"/>
    </source>
</evidence>
<dbReference type="Proteomes" id="UP000028781">
    <property type="component" value="Chromosome"/>
</dbReference>
<proteinExistence type="predicted"/>
<dbReference type="KEGG" id="mjh:JH146_1520"/>